<dbReference type="GO" id="GO:0008237">
    <property type="term" value="F:metallopeptidase activity"/>
    <property type="evidence" value="ECO:0007669"/>
    <property type="project" value="UniProtKB-KW"/>
</dbReference>
<dbReference type="Pfam" id="PF02517">
    <property type="entry name" value="Rce1-like"/>
    <property type="match status" value="1"/>
</dbReference>
<evidence type="ECO:0000259" key="2">
    <source>
        <dbReference type="Pfam" id="PF02517"/>
    </source>
</evidence>
<keyword evidence="1" id="KW-0812">Transmembrane</keyword>
<feature type="transmembrane region" description="Helical" evidence="1">
    <location>
        <begin position="223"/>
        <end position="243"/>
    </location>
</feature>
<dbReference type="PANTHER" id="PTHR36435">
    <property type="entry name" value="SLR1288 PROTEIN"/>
    <property type="match status" value="1"/>
</dbReference>
<feature type="transmembrane region" description="Helical" evidence="1">
    <location>
        <begin position="12"/>
        <end position="31"/>
    </location>
</feature>
<keyword evidence="3" id="KW-0645">Protease</keyword>
<keyword evidence="1" id="KW-1133">Transmembrane helix</keyword>
<feature type="transmembrane region" description="Helical" evidence="1">
    <location>
        <begin position="37"/>
        <end position="55"/>
    </location>
</feature>
<feature type="transmembrane region" description="Helical" evidence="1">
    <location>
        <begin position="76"/>
        <end position="94"/>
    </location>
</feature>
<feature type="domain" description="CAAX prenyl protease 2/Lysostaphin resistance protein A-like" evidence="2">
    <location>
        <begin position="110"/>
        <end position="209"/>
    </location>
</feature>
<reference evidence="3" key="2">
    <citation type="submission" date="2021-09" db="EMBL/GenBank/DDBJ databases">
        <authorList>
            <person name="Gilroy R."/>
        </authorList>
    </citation>
    <scope>NUCLEOTIDE SEQUENCE</scope>
    <source>
        <strain evidence="3">1277</strain>
    </source>
</reference>
<keyword evidence="1" id="KW-0472">Membrane</keyword>
<gene>
    <name evidence="3" type="ORF">K8V90_01090</name>
</gene>
<keyword evidence="3" id="KW-0482">Metalloprotease</keyword>
<dbReference type="PANTHER" id="PTHR36435:SF1">
    <property type="entry name" value="CAAX AMINO TERMINAL PROTEASE FAMILY PROTEIN"/>
    <property type="match status" value="1"/>
</dbReference>
<protein>
    <submittedName>
        <fullName evidence="3">CPBP family intramembrane metalloprotease</fullName>
    </submittedName>
</protein>
<dbReference type="Proteomes" id="UP000776700">
    <property type="component" value="Unassembled WGS sequence"/>
</dbReference>
<dbReference type="AlphaFoldDB" id="A0A921SYJ0"/>
<accession>A0A921SYJ0</accession>
<proteinExistence type="predicted"/>
<sequence length="266" mass="30267">MDNIKISIRSIMIYILIMIIGEIIINSNLIILDNNLYNLISISIIQLISSGYLLYIIKKFYIWEDIGFSKINKKNLIWFVPYIFILIPMIYTFIEGIYKNISSFDSITWISIFMILIGTITAGFSEEVMFRGMLLNDLKNKISLKNAMIISSLGFSILHITTIFSGKTLIEALANVIVSSLLGFSFAPLAIILNNILPLVIFHILWNFIIIASSTVGISISKVYLFCNPINIIISIILWIIIIKKQKKSIFTKNKLVLSEKLINSL</sequence>
<reference evidence="3" key="1">
    <citation type="journal article" date="2021" name="PeerJ">
        <title>Extensive microbial diversity within the chicken gut microbiome revealed by metagenomics and culture.</title>
        <authorList>
            <person name="Gilroy R."/>
            <person name="Ravi A."/>
            <person name="Getino M."/>
            <person name="Pursley I."/>
            <person name="Horton D.L."/>
            <person name="Alikhan N.F."/>
            <person name="Baker D."/>
            <person name="Gharbi K."/>
            <person name="Hall N."/>
            <person name="Watson M."/>
            <person name="Adriaenssens E.M."/>
            <person name="Foster-Nyarko E."/>
            <person name="Jarju S."/>
            <person name="Secka A."/>
            <person name="Antonio M."/>
            <person name="Oren A."/>
            <person name="Chaudhuri R.R."/>
            <person name="La Ragione R."/>
            <person name="Hildebrand F."/>
            <person name="Pallen M.J."/>
        </authorList>
    </citation>
    <scope>NUCLEOTIDE SEQUENCE</scope>
    <source>
        <strain evidence="3">1277</strain>
    </source>
</reference>
<dbReference type="EMBL" id="DYUB01000039">
    <property type="protein sequence ID" value="HJG95679.1"/>
    <property type="molecule type" value="Genomic_DNA"/>
</dbReference>
<feature type="transmembrane region" description="Helical" evidence="1">
    <location>
        <begin position="172"/>
        <end position="192"/>
    </location>
</feature>
<evidence type="ECO:0000313" key="4">
    <source>
        <dbReference type="Proteomes" id="UP000776700"/>
    </source>
</evidence>
<dbReference type="GO" id="GO:0080120">
    <property type="term" value="P:CAAX-box protein maturation"/>
    <property type="evidence" value="ECO:0007669"/>
    <property type="project" value="UniProtKB-ARBA"/>
</dbReference>
<name>A0A921SYJ0_9FIRM</name>
<organism evidence="3 4">
    <name type="scientific">Romboutsia timonensis</name>
    <dbReference type="NCBI Taxonomy" id="1776391"/>
    <lineage>
        <taxon>Bacteria</taxon>
        <taxon>Bacillati</taxon>
        <taxon>Bacillota</taxon>
        <taxon>Clostridia</taxon>
        <taxon>Peptostreptococcales</taxon>
        <taxon>Peptostreptococcaceae</taxon>
        <taxon>Romboutsia</taxon>
    </lineage>
</organism>
<evidence type="ECO:0000256" key="1">
    <source>
        <dbReference type="SAM" id="Phobius"/>
    </source>
</evidence>
<feature type="transmembrane region" description="Helical" evidence="1">
    <location>
        <begin position="106"/>
        <end position="125"/>
    </location>
</feature>
<dbReference type="InterPro" id="IPR003675">
    <property type="entry name" value="Rce1/LyrA-like_dom"/>
</dbReference>
<feature type="transmembrane region" description="Helical" evidence="1">
    <location>
        <begin position="199"/>
        <end position="217"/>
    </location>
</feature>
<feature type="transmembrane region" description="Helical" evidence="1">
    <location>
        <begin position="146"/>
        <end position="166"/>
    </location>
</feature>
<comment type="caution">
    <text evidence="3">The sequence shown here is derived from an EMBL/GenBank/DDBJ whole genome shotgun (WGS) entry which is preliminary data.</text>
</comment>
<dbReference type="GO" id="GO:0004175">
    <property type="term" value="F:endopeptidase activity"/>
    <property type="evidence" value="ECO:0007669"/>
    <property type="project" value="UniProtKB-ARBA"/>
</dbReference>
<keyword evidence="3" id="KW-0378">Hydrolase</keyword>
<evidence type="ECO:0000313" key="3">
    <source>
        <dbReference type="EMBL" id="HJG95679.1"/>
    </source>
</evidence>
<dbReference type="InterPro" id="IPR052710">
    <property type="entry name" value="CAAX_protease"/>
</dbReference>